<gene>
    <name evidence="3" type="ORF">GCM10009851_33450</name>
</gene>
<evidence type="ECO:0000256" key="1">
    <source>
        <dbReference type="ARBA" id="ARBA00006484"/>
    </source>
</evidence>
<comment type="similarity">
    <text evidence="1">Belongs to the short-chain dehydrogenases/reductases (SDR) family.</text>
</comment>
<dbReference type="Proteomes" id="UP001500929">
    <property type="component" value="Unassembled WGS sequence"/>
</dbReference>
<dbReference type="InterPro" id="IPR036291">
    <property type="entry name" value="NAD(P)-bd_dom_sf"/>
</dbReference>
<accession>A0ABN3E1K9</accession>
<protein>
    <submittedName>
        <fullName evidence="3">3-oxoacyl-ACP reductase FabG</fullName>
    </submittedName>
</protein>
<comment type="caution">
    <text evidence="3">The sequence shown here is derived from an EMBL/GenBank/DDBJ whole genome shotgun (WGS) entry which is preliminary data.</text>
</comment>
<keyword evidence="2" id="KW-0560">Oxidoreductase</keyword>
<dbReference type="InterPro" id="IPR002347">
    <property type="entry name" value="SDR_fam"/>
</dbReference>
<name>A0ABN3E1K9_9MICO</name>
<sequence length="265" mass="27062">MSAAEAATSTTPDARGALAGEVAFVAGATGSLGREIVRELARLGATVVVHCRRDRAGAEALAESLPGSHLVVQADLSDPAALDAAFAEVENTVGPVTVLVNTTHESHGVVPVAELTPEILDSQFGSVKVHAALVGRVVPGMRAHGWGRIVYISGALMSRPYPGFGAYGAAKSAATALTRYLSVEEGRNGITANVVAPGRVVDPADDEPLDATRQALSDRLLERTALGVFPSPLEVAQVVSMLVGPGSAALTGQTMWVTGGEPIGA</sequence>
<organism evidence="3 4">
    <name type="scientific">Herbiconiux moechotypicola</name>
    <dbReference type="NCBI Taxonomy" id="637393"/>
    <lineage>
        <taxon>Bacteria</taxon>
        <taxon>Bacillati</taxon>
        <taxon>Actinomycetota</taxon>
        <taxon>Actinomycetes</taxon>
        <taxon>Micrococcales</taxon>
        <taxon>Microbacteriaceae</taxon>
        <taxon>Herbiconiux</taxon>
    </lineage>
</organism>
<proteinExistence type="inferred from homology"/>
<evidence type="ECO:0000256" key="2">
    <source>
        <dbReference type="ARBA" id="ARBA00023002"/>
    </source>
</evidence>
<dbReference type="Gene3D" id="3.40.50.720">
    <property type="entry name" value="NAD(P)-binding Rossmann-like Domain"/>
    <property type="match status" value="1"/>
</dbReference>
<reference evidence="3 4" key="1">
    <citation type="journal article" date="2019" name="Int. J. Syst. Evol. Microbiol.">
        <title>The Global Catalogue of Microorganisms (GCM) 10K type strain sequencing project: providing services to taxonomists for standard genome sequencing and annotation.</title>
        <authorList>
            <consortium name="The Broad Institute Genomics Platform"/>
            <consortium name="The Broad Institute Genome Sequencing Center for Infectious Disease"/>
            <person name="Wu L."/>
            <person name="Ma J."/>
        </authorList>
    </citation>
    <scope>NUCLEOTIDE SEQUENCE [LARGE SCALE GENOMIC DNA]</scope>
    <source>
        <strain evidence="3 4">JCM 16117</strain>
    </source>
</reference>
<dbReference type="PRINTS" id="PR00081">
    <property type="entry name" value="GDHRDH"/>
</dbReference>
<dbReference type="SUPFAM" id="SSF51735">
    <property type="entry name" value="NAD(P)-binding Rossmann-fold domains"/>
    <property type="match status" value="1"/>
</dbReference>
<evidence type="ECO:0000313" key="4">
    <source>
        <dbReference type="Proteomes" id="UP001500929"/>
    </source>
</evidence>
<dbReference type="PANTHER" id="PTHR43639">
    <property type="entry name" value="OXIDOREDUCTASE, SHORT-CHAIN DEHYDROGENASE/REDUCTASE FAMILY (AFU_ORTHOLOGUE AFUA_5G02870)"/>
    <property type="match status" value="1"/>
</dbReference>
<dbReference type="CDD" id="cd05233">
    <property type="entry name" value="SDR_c"/>
    <property type="match status" value="1"/>
</dbReference>
<dbReference type="EMBL" id="BAAAQY010000011">
    <property type="protein sequence ID" value="GAA2245447.1"/>
    <property type="molecule type" value="Genomic_DNA"/>
</dbReference>
<dbReference type="RefSeq" id="WP_259480584.1">
    <property type="nucleotide sequence ID" value="NZ_BAAAQY010000011.1"/>
</dbReference>
<dbReference type="Pfam" id="PF13561">
    <property type="entry name" value="adh_short_C2"/>
    <property type="match status" value="1"/>
</dbReference>
<keyword evidence="4" id="KW-1185">Reference proteome</keyword>
<evidence type="ECO:0000313" key="3">
    <source>
        <dbReference type="EMBL" id="GAA2245447.1"/>
    </source>
</evidence>
<dbReference type="PANTHER" id="PTHR43639:SF1">
    <property type="entry name" value="SHORT-CHAIN DEHYDROGENASE_REDUCTASE FAMILY PROTEIN"/>
    <property type="match status" value="1"/>
</dbReference>